<reference evidence="5" key="2">
    <citation type="submission" date="2020-11" db="EMBL/GenBank/DDBJ databases">
        <authorList>
            <person name="Cecchin M."/>
            <person name="Marcolungo L."/>
            <person name="Rossato M."/>
            <person name="Girolomoni L."/>
            <person name="Cosentino E."/>
            <person name="Cuine S."/>
            <person name="Li-Beisson Y."/>
            <person name="Delledonne M."/>
            <person name="Ballottari M."/>
        </authorList>
    </citation>
    <scope>NUCLEOTIDE SEQUENCE</scope>
    <source>
        <strain evidence="5">211/11P</strain>
        <tissue evidence="5">Whole cell</tissue>
    </source>
</reference>
<comment type="caution">
    <text evidence="5">The sequence shown here is derived from an EMBL/GenBank/DDBJ whole genome shotgun (WGS) entry which is preliminary data.</text>
</comment>
<sequence>MLFASVTASTASRAGVSFDGLQAVPAAVMEGSQQKQYAWDGRRLRALEAEDWLQGAAPARTLRGRVRRAVHDLHSAFFPHPQEVSPDYWEYSKYRAWHRLFSSMSSIFATQSLLQAVGVGARRSLPAAATINWVLKDGLGRLGRLTVATRFGESFDSDLKRFRFTTSIVYALSLSLEFLTPLAPQHFLVMASLANVGKSIGLTTFIATQPAFHRSFCLRENLADISAKTQAQQMVMDNLGLAAAVGLTYLCRHTEASRRALPLLMFPLLAAGDLWSIYRELRSIHLRTLNKERAEIIAQHWLAEGRVPTPRQVSEEERFVLPPHIEVGRMPLVIGSLDRAVCGNADLELLQAQQQQGSRDQRYFLTFTSPGAAAASSHSSSSPSSSRNNSSSRNSGSSHSSQLARRQRQARGPALPWRGGLLAGSVRVCLRQDAAELDIVQVVLQAAYLRQLLGVPPAGSRHPVASAADDRRGAVDVRQAVADSASKARSSLKPFIAQLQERGWQLAPFMLSSTEKRRYLQL</sequence>
<feature type="domain" description="Protein root UVB sensitive/RUS" evidence="3">
    <location>
        <begin position="67"/>
        <end position="304"/>
    </location>
</feature>
<dbReference type="EMBL" id="SIDB01000004">
    <property type="protein sequence ID" value="KAI3433453.1"/>
    <property type="molecule type" value="Genomic_DNA"/>
</dbReference>
<dbReference type="Pfam" id="PF04884">
    <property type="entry name" value="UVB_sens_prot"/>
    <property type="match status" value="1"/>
</dbReference>
<dbReference type="PANTHER" id="PTHR12770:SF29">
    <property type="entry name" value="PROTEIN ROOT UVB SENSITIVE 4"/>
    <property type="match status" value="1"/>
</dbReference>
<gene>
    <name evidence="5" type="ORF">D9Q98_003266</name>
</gene>
<evidence type="ECO:0000256" key="2">
    <source>
        <dbReference type="SAM" id="MobiDB-lite"/>
    </source>
</evidence>
<name>A0A9D4TS93_CHLVU</name>
<dbReference type="Pfam" id="PF24160">
    <property type="entry name" value="UVB_sens_C"/>
    <property type="match status" value="1"/>
</dbReference>
<dbReference type="AlphaFoldDB" id="A0A9D4TS93"/>
<dbReference type="InterPro" id="IPR006968">
    <property type="entry name" value="RUS_fam"/>
</dbReference>
<proteinExistence type="inferred from homology"/>
<evidence type="ECO:0000256" key="1">
    <source>
        <dbReference type="ARBA" id="ARBA00007558"/>
    </source>
</evidence>
<evidence type="ECO:0000313" key="6">
    <source>
        <dbReference type="Proteomes" id="UP001055712"/>
    </source>
</evidence>
<dbReference type="PANTHER" id="PTHR12770">
    <property type="entry name" value="RUS1 FAMILY PROTEIN C16ORF58"/>
    <property type="match status" value="1"/>
</dbReference>
<organism evidence="5 6">
    <name type="scientific">Chlorella vulgaris</name>
    <name type="common">Green alga</name>
    <dbReference type="NCBI Taxonomy" id="3077"/>
    <lineage>
        <taxon>Eukaryota</taxon>
        <taxon>Viridiplantae</taxon>
        <taxon>Chlorophyta</taxon>
        <taxon>core chlorophytes</taxon>
        <taxon>Trebouxiophyceae</taxon>
        <taxon>Chlorellales</taxon>
        <taxon>Chlorellaceae</taxon>
        <taxon>Chlorella clade</taxon>
        <taxon>Chlorella</taxon>
    </lineage>
</organism>
<reference evidence="5" key="1">
    <citation type="journal article" date="2019" name="Plant J.">
        <title>Chlorella vulgaris genome assembly and annotation reveals the molecular basis for metabolic acclimation to high light conditions.</title>
        <authorList>
            <person name="Cecchin M."/>
            <person name="Marcolungo L."/>
            <person name="Rossato M."/>
            <person name="Girolomoni L."/>
            <person name="Cosentino E."/>
            <person name="Cuine S."/>
            <person name="Li-Beisson Y."/>
            <person name="Delledonne M."/>
            <person name="Ballottari M."/>
        </authorList>
    </citation>
    <scope>NUCLEOTIDE SEQUENCE</scope>
    <source>
        <strain evidence="5">211/11P</strain>
    </source>
</reference>
<accession>A0A9D4TS93</accession>
<feature type="region of interest" description="Disordered" evidence="2">
    <location>
        <begin position="374"/>
        <end position="412"/>
    </location>
</feature>
<feature type="compositionally biased region" description="Low complexity" evidence="2">
    <location>
        <begin position="374"/>
        <end position="404"/>
    </location>
</feature>
<dbReference type="Proteomes" id="UP001055712">
    <property type="component" value="Unassembled WGS sequence"/>
</dbReference>
<comment type="similarity">
    <text evidence="1">Belongs to the RUS1 family.</text>
</comment>
<dbReference type="OrthoDB" id="364779at2759"/>
<dbReference type="InterPro" id="IPR055412">
    <property type="entry name" value="UVB_sens_C"/>
</dbReference>
<evidence type="ECO:0000313" key="5">
    <source>
        <dbReference type="EMBL" id="KAI3433453.1"/>
    </source>
</evidence>
<evidence type="ECO:0000259" key="4">
    <source>
        <dbReference type="Pfam" id="PF24160"/>
    </source>
</evidence>
<keyword evidence="6" id="KW-1185">Reference proteome</keyword>
<feature type="domain" description="Root UVB sensitive protein C-terminal" evidence="4">
    <location>
        <begin position="423"/>
        <end position="515"/>
    </location>
</feature>
<protein>
    <submittedName>
        <fullName evidence="5">Uncharacterized protein</fullName>
    </submittedName>
</protein>
<dbReference type="InterPro" id="IPR054549">
    <property type="entry name" value="UVB_sens_RUS_dom"/>
</dbReference>
<evidence type="ECO:0000259" key="3">
    <source>
        <dbReference type="Pfam" id="PF04884"/>
    </source>
</evidence>